<dbReference type="OrthoDB" id="4161826at2759"/>
<evidence type="ECO:0000313" key="3">
    <source>
        <dbReference type="Proteomes" id="UP000027920"/>
    </source>
</evidence>
<feature type="compositionally biased region" description="Low complexity" evidence="1">
    <location>
        <begin position="399"/>
        <end position="409"/>
    </location>
</feature>
<feature type="compositionally biased region" description="Polar residues" evidence="1">
    <location>
        <begin position="490"/>
        <end position="505"/>
    </location>
</feature>
<evidence type="ECO:0000313" key="2">
    <source>
        <dbReference type="EMBL" id="KEF58570.1"/>
    </source>
</evidence>
<dbReference type="HOGENOM" id="CLU_449063_0_0_1"/>
<name>A0A072PSR7_9EURO</name>
<dbReference type="Proteomes" id="UP000027920">
    <property type="component" value="Unassembled WGS sequence"/>
</dbReference>
<sequence>MLELWPITAQPLHVIQRHHQQIDKQPYSRYPTDRDSISSLVDFGNWITQQSHSRSPSLLPPTPEFLRQNIFTSNSNSVECPLSSTAQAHHESHRAEEEEITVGKRSTTSNQLETLSLEFEHSSFSSSRTRARTARTITPVPSLTYSHHSTGSSLAADTDSPQGRVSIFSSTTQEPSPADRRVSMNHMAPRDFTQRGTSAHPDRGPCPSITPVSILQIYKDESLGRESAGTITNPNWNTTHVQPQISQYPLRSVLNPNLIEPRVRSHICQLQIPDSENEVSYIDWDDEEDKRTNRSVSRLARMKKSITDLRTAERFIADAATRRNIIFKPRKCINAVDCTPVLDFDKPCRPAYCRLATDNTGLPLHQKQQQDRQRAAIARVVAADEASMKVKLEPEDSKPSTPTSLSLPSKLGGVRILAPARLRYQFGTKSSLASHNGHPQHQQQQRREYPSAQSRTPATPTLLPSPMLSTDVSQQTEQETSPRRHRRGGTASSSLEGFTQLTSTIPCHPHGLPTLTATPPAPSSLLLPQKKPVKRRRFSAFASVSRSKTEATAAAAAPKGDHSESVNDNSKRPRLGHGVVTRWVRRVFSGGGGCGRGKGKGKKANRLY</sequence>
<dbReference type="AlphaFoldDB" id="A0A072PSR7"/>
<feature type="region of interest" description="Disordered" evidence="1">
    <location>
        <begin position="87"/>
        <end position="107"/>
    </location>
</feature>
<keyword evidence="3" id="KW-1185">Reference proteome</keyword>
<dbReference type="EMBL" id="AMGV01000004">
    <property type="protein sequence ID" value="KEF58570.1"/>
    <property type="molecule type" value="Genomic_DNA"/>
</dbReference>
<gene>
    <name evidence="2" type="ORF">A1O9_06496</name>
</gene>
<feature type="compositionally biased region" description="Low complexity" evidence="1">
    <location>
        <begin position="539"/>
        <end position="557"/>
    </location>
</feature>
<accession>A0A072PSR7</accession>
<evidence type="ECO:0000256" key="1">
    <source>
        <dbReference type="SAM" id="MobiDB-lite"/>
    </source>
</evidence>
<reference evidence="2 3" key="1">
    <citation type="submission" date="2013-03" db="EMBL/GenBank/DDBJ databases">
        <title>The Genome Sequence of Exophiala aquamarina CBS 119918.</title>
        <authorList>
            <consortium name="The Broad Institute Genomics Platform"/>
            <person name="Cuomo C."/>
            <person name="de Hoog S."/>
            <person name="Gorbushina A."/>
            <person name="Walker B."/>
            <person name="Young S.K."/>
            <person name="Zeng Q."/>
            <person name="Gargeya S."/>
            <person name="Fitzgerald M."/>
            <person name="Haas B."/>
            <person name="Abouelleil A."/>
            <person name="Allen A.W."/>
            <person name="Alvarado L."/>
            <person name="Arachchi H.M."/>
            <person name="Berlin A.M."/>
            <person name="Chapman S.B."/>
            <person name="Gainer-Dewar J."/>
            <person name="Goldberg J."/>
            <person name="Griggs A."/>
            <person name="Gujja S."/>
            <person name="Hansen M."/>
            <person name="Howarth C."/>
            <person name="Imamovic A."/>
            <person name="Ireland A."/>
            <person name="Larimer J."/>
            <person name="McCowan C."/>
            <person name="Murphy C."/>
            <person name="Pearson M."/>
            <person name="Poon T.W."/>
            <person name="Priest M."/>
            <person name="Roberts A."/>
            <person name="Saif S."/>
            <person name="Shea T."/>
            <person name="Sisk P."/>
            <person name="Sykes S."/>
            <person name="Wortman J."/>
            <person name="Nusbaum C."/>
            <person name="Birren B."/>
        </authorList>
    </citation>
    <scope>NUCLEOTIDE SEQUENCE [LARGE SCALE GENOMIC DNA]</scope>
    <source>
        <strain evidence="2 3">CBS 119918</strain>
    </source>
</reference>
<proteinExistence type="predicted"/>
<feature type="compositionally biased region" description="Low complexity" evidence="1">
    <location>
        <begin position="512"/>
        <end position="528"/>
    </location>
</feature>
<feature type="compositionally biased region" description="Basic and acidic residues" evidence="1">
    <location>
        <begin position="388"/>
        <end position="398"/>
    </location>
</feature>
<feature type="compositionally biased region" description="Basic and acidic residues" evidence="1">
    <location>
        <begin position="559"/>
        <end position="571"/>
    </location>
</feature>
<organism evidence="2 3">
    <name type="scientific">Exophiala aquamarina CBS 119918</name>
    <dbReference type="NCBI Taxonomy" id="1182545"/>
    <lineage>
        <taxon>Eukaryota</taxon>
        <taxon>Fungi</taxon>
        <taxon>Dikarya</taxon>
        <taxon>Ascomycota</taxon>
        <taxon>Pezizomycotina</taxon>
        <taxon>Eurotiomycetes</taxon>
        <taxon>Chaetothyriomycetidae</taxon>
        <taxon>Chaetothyriales</taxon>
        <taxon>Herpotrichiellaceae</taxon>
        <taxon>Exophiala</taxon>
    </lineage>
</organism>
<dbReference type="RefSeq" id="XP_013261160.1">
    <property type="nucleotide sequence ID" value="XM_013405706.1"/>
</dbReference>
<feature type="compositionally biased region" description="Polar residues" evidence="1">
    <location>
        <begin position="430"/>
        <end position="443"/>
    </location>
</feature>
<dbReference type="VEuPathDB" id="FungiDB:A1O9_06496"/>
<feature type="region of interest" description="Disordered" evidence="1">
    <location>
        <begin position="430"/>
        <end position="574"/>
    </location>
</feature>
<feature type="compositionally biased region" description="Polar residues" evidence="1">
    <location>
        <begin position="467"/>
        <end position="479"/>
    </location>
</feature>
<comment type="caution">
    <text evidence="2">The sequence shown here is derived from an EMBL/GenBank/DDBJ whole genome shotgun (WGS) entry which is preliminary data.</text>
</comment>
<dbReference type="GeneID" id="25281413"/>
<protein>
    <submittedName>
        <fullName evidence="2">Uncharacterized protein</fullName>
    </submittedName>
</protein>
<feature type="region of interest" description="Disordered" evidence="1">
    <location>
        <begin position="388"/>
        <end position="409"/>
    </location>
</feature>
<feature type="region of interest" description="Disordered" evidence="1">
    <location>
        <begin position="142"/>
        <end position="161"/>
    </location>
</feature>